<sequence>MYSLANFFQEVSREGFFSQTQFANTPEPNSLCFAASKKYLIQANRNDAISSILTTVEFADLVSPGKGLVVLKEPEEAFYTLHNHLVSNCKMQPRLTPFIDSSARVHSTAYLDPYVWIGPNVEIGPGAIILSGSILRDNAVIGPNAVVGASGHFYKRYKNQLLNVLHAGGVLLEESVQVLAGAVISKSLHTDFTTIGKNSIISVKAHVGHGCKIGERCIITGNAQISGYTQIDDDVWIGPSATIGNLLKIDSKVRIETGSVVVEDLKEGERVSGSFAIKHCFNMMEYTKRKRGAQ</sequence>
<protein>
    <recommendedName>
        <fullName evidence="7">UDP-3-O-(3-hydroxymyristoyl)glucosamine N-acyltransferase</fullName>
    </recommendedName>
</protein>
<dbReference type="InterPro" id="IPR011004">
    <property type="entry name" value="Trimer_LpxA-like_sf"/>
</dbReference>
<evidence type="ECO:0000313" key="5">
    <source>
        <dbReference type="EMBL" id="QBR84514.1"/>
    </source>
</evidence>
<keyword evidence="2" id="KW-0808">Transferase</keyword>
<organism evidence="5 6">
    <name type="scientific">Legionella israelensis</name>
    <dbReference type="NCBI Taxonomy" id="454"/>
    <lineage>
        <taxon>Bacteria</taxon>
        <taxon>Pseudomonadati</taxon>
        <taxon>Pseudomonadota</taxon>
        <taxon>Gammaproteobacteria</taxon>
        <taxon>Legionellales</taxon>
        <taxon>Legionellaceae</taxon>
        <taxon>Legionella</taxon>
    </lineage>
</organism>
<keyword evidence="3" id="KW-0677">Repeat</keyword>
<dbReference type="PROSITE" id="PS00101">
    <property type="entry name" value="HEXAPEP_TRANSFERASES"/>
    <property type="match status" value="1"/>
</dbReference>
<dbReference type="SUPFAM" id="SSF51161">
    <property type="entry name" value="Trimeric LpxA-like enzymes"/>
    <property type="match status" value="1"/>
</dbReference>
<reference evidence="5 6" key="1">
    <citation type="submission" date="2019-03" db="EMBL/GenBank/DDBJ databases">
        <title>Diverse conjugative elements silence natural transformation in Legionella species.</title>
        <authorList>
            <person name="Durieux I."/>
            <person name="Ginevra C."/>
            <person name="Attaiech L."/>
            <person name="Picq K."/>
            <person name="Juan P.A."/>
            <person name="Jarraud S."/>
            <person name="Charpentier X."/>
        </authorList>
    </citation>
    <scope>NUCLEOTIDE SEQUENCE [LARGE SCALE GENOMIC DNA]</scope>
    <source>
        <strain evidence="5 6">HL-0427-4011</strain>
    </source>
</reference>
<evidence type="ECO:0000256" key="1">
    <source>
        <dbReference type="ARBA" id="ARBA00007274"/>
    </source>
</evidence>
<dbReference type="AlphaFoldDB" id="A0AAX1EHL5"/>
<dbReference type="InterPro" id="IPR001451">
    <property type="entry name" value="Hexapep"/>
</dbReference>
<dbReference type="InterPro" id="IPR050179">
    <property type="entry name" value="Trans_hexapeptide_repeat"/>
</dbReference>
<dbReference type="Gene3D" id="2.160.10.10">
    <property type="entry name" value="Hexapeptide repeat proteins"/>
    <property type="match status" value="1"/>
</dbReference>
<proteinExistence type="inferred from homology"/>
<gene>
    <name evidence="5" type="ORF">E3983_09155</name>
</gene>
<comment type="similarity">
    <text evidence="1">Belongs to the transferase hexapeptide repeat family.</text>
</comment>
<evidence type="ECO:0000256" key="4">
    <source>
        <dbReference type="ARBA" id="ARBA00023315"/>
    </source>
</evidence>
<dbReference type="RefSeq" id="WP_135060734.1">
    <property type="nucleotide sequence ID" value="NZ_CP038254.1"/>
</dbReference>
<evidence type="ECO:0000313" key="6">
    <source>
        <dbReference type="Proteomes" id="UP000295517"/>
    </source>
</evidence>
<dbReference type="InterPro" id="IPR018357">
    <property type="entry name" value="Hexapep_transf_CS"/>
</dbReference>
<dbReference type="EMBL" id="CP038254">
    <property type="protein sequence ID" value="QBR84514.1"/>
    <property type="molecule type" value="Genomic_DNA"/>
</dbReference>
<accession>A0AAX1EHL5</accession>
<evidence type="ECO:0000256" key="2">
    <source>
        <dbReference type="ARBA" id="ARBA00022679"/>
    </source>
</evidence>
<evidence type="ECO:0008006" key="7">
    <source>
        <dbReference type="Google" id="ProtNLM"/>
    </source>
</evidence>
<dbReference type="GO" id="GO:0016746">
    <property type="term" value="F:acyltransferase activity"/>
    <property type="evidence" value="ECO:0007669"/>
    <property type="project" value="UniProtKB-KW"/>
</dbReference>
<dbReference type="Proteomes" id="UP000295517">
    <property type="component" value="Chromosome"/>
</dbReference>
<dbReference type="PANTHER" id="PTHR43300">
    <property type="entry name" value="ACETYLTRANSFERASE"/>
    <property type="match status" value="1"/>
</dbReference>
<name>A0AAX1EHL5_9GAMM</name>
<evidence type="ECO:0000256" key="3">
    <source>
        <dbReference type="ARBA" id="ARBA00022737"/>
    </source>
</evidence>
<dbReference type="Pfam" id="PF00132">
    <property type="entry name" value="Hexapep"/>
    <property type="match status" value="2"/>
</dbReference>
<keyword evidence="4" id="KW-0012">Acyltransferase</keyword>